<evidence type="ECO:0000313" key="3">
    <source>
        <dbReference type="Proteomes" id="UP001239994"/>
    </source>
</evidence>
<name>A0AAD8ZC62_9TELE</name>
<dbReference type="AlphaFoldDB" id="A0AAD8ZC62"/>
<proteinExistence type="predicted"/>
<comment type="caution">
    <text evidence="2">The sequence shown here is derived from an EMBL/GenBank/DDBJ whole genome shotgun (WGS) entry which is preliminary data.</text>
</comment>
<feature type="region of interest" description="Disordered" evidence="1">
    <location>
        <begin position="92"/>
        <end position="114"/>
    </location>
</feature>
<accession>A0AAD8ZC62</accession>
<dbReference type="EMBL" id="JAROKS010000014">
    <property type="protein sequence ID" value="KAK1796903.1"/>
    <property type="molecule type" value="Genomic_DNA"/>
</dbReference>
<feature type="compositionally biased region" description="Basic and acidic residues" evidence="1">
    <location>
        <begin position="103"/>
        <end position="114"/>
    </location>
</feature>
<organism evidence="2 3">
    <name type="scientific">Electrophorus voltai</name>
    <dbReference type="NCBI Taxonomy" id="2609070"/>
    <lineage>
        <taxon>Eukaryota</taxon>
        <taxon>Metazoa</taxon>
        <taxon>Chordata</taxon>
        <taxon>Craniata</taxon>
        <taxon>Vertebrata</taxon>
        <taxon>Euteleostomi</taxon>
        <taxon>Actinopterygii</taxon>
        <taxon>Neopterygii</taxon>
        <taxon>Teleostei</taxon>
        <taxon>Ostariophysi</taxon>
        <taxon>Gymnotiformes</taxon>
        <taxon>Gymnotoidei</taxon>
        <taxon>Gymnotidae</taxon>
        <taxon>Electrophorus</taxon>
    </lineage>
</organism>
<dbReference type="Proteomes" id="UP001239994">
    <property type="component" value="Unassembled WGS sequence"/>
</dbReference>
<sequence length="114" mass="13082">MCSASSSTVFRLPGTQRDSGEARGYSQPGPHARNKEGPLWARNATESRLCEPGGVERRPPDRPWLLAWHTLSDFTRMFGAGLDYSVEENEHCAPLQKKRRDEKRRDETRREKRA</sequence>
<gene>
    <name evidence="2" type="ORF">P4O66_000984</name>
</gene>
<reference evidence="2" key="1">
    <citation type="submission" date="2023-03" db="EMBL/GenBank/DDBJ databases">
        <title>Electrophorus voltai genome.</title>
        <authorList>
            <person name="Bian C."/>
        </authorList>
    </citation>
    <scope>NUCLEOTIDE SEQUENCE</scope>
    <source>
        <strain evidence="2">CB-2022</strain>
        <tissue evidence="2">Muscle</tissue>
    </source>
</reference>
<feature type="region of interest" description="Disordered" evidence="1">
    <location>
        <begin position="1"/>
        <end position="62"/>
    </location>
</feature>
<evidence type="ECO:0000256" key="1">
    <source>
        <dbReference type="SAM" id="MobiDB-lite"/>
    </source>
</evidence>
<keyword evidence="3" id="KW-1185">Reference proteome</keyword>
<protein>
    <submittedName>
        <fullName evidence="2">Uncharacterized protein</fullName>
    </submittedName>
</protein>
<evidence type="ECO:0000313" key="2">
    <source>
        <dbReference type="EMBL" id="KAK1796903.1"/>
    </source>
</evidence>